<dbReference type="EMBL" id="JACHBG010000004">
    <property type="protein sequence ID" value="MBB6485075.1"/>
    <property type="molecule type" value="Genomic_DNA"/>
</dbReference>
<reference evidence="1 2" key="1">
    <citation type="submission" date="2020-08" db="EMBL/GenBank/DDBJ databases">
        <title>Genomic Encyclopedia of Type Strains, Phase IV (KMG-V): Genome sequencing to study the core and pangenomes of soil and plant-associated prokaryotes.</title>
        <authorList>
            <person name="Whitman W."/>
        </authorList>
    </citation>
    <scope>NUCLEOTIDE SEQUENCE [LARGE SCALE GENOMIC DNA]</scope>
    <source>
        <strain evidence="1 2">SEMIA 4060</strain>
    </source>
</reference>
<organism evidence="1 2">
    <name type="scientific">Rhizobium lusitanum</name>
    <dbReference type="NCBI Taxonomy" id="293958"/>
    <lineage>
        <taxon>Bacteria</taxon>
        <taxon>Pseudomonadati</taxon>
        <taxon>Pseudomonadota</taxon>
        <taxon>Alphaproteobacteria</taxon>
        <taxon>Hyphomicrobiales</taxon>
        <taxon>Rhizobiaceae</taxon>
        <taxon>Rhizobium/Agrobacterium group</taxon>
        <taxon>Rhizobium</taxon>
    </lineage>
</organism>
<sequence length="115" mass="12391">MSPSRRLSNDLATLWIEAPMVIAMRMQHMWMSALTGSVNAAELNRMVMEKLIAAGESAVAVNMALTQQSISTVTAIANGAAVSSHRAADTVARAAVKPYSKRVRANVTRLSKHKN</sequence>
<proteinExistence type="predicted"/>
<name>A0A7X0IQ97_9HYPH</name>
<gene>
    <name evidence="1" type="ORF">GGD46_002355</name>
</gene>
<comment type="caution">
    <text evidence="1">The sequence shown here is derived from an EMBL/GenBank/DDBJ whole genome shotgun (WGS) entry which is preliminary data.</text>
</comment>
<dbReference type="AlphaFoldDB" id="A0A7X0IQ97"/>
<evidence type="ECO:0008006" key="3">
    <source>
        <dbReference type="Google" id="ProtNLM"/>
    </source>
</evidence>
<dbReference type="Proteomes" id="UP000565576">
    <property type="component" value="Unassembled WGS sequence"/>
</dbReference>
<accession>A0A7X0IQ97</accession>
<evidence type="ECO:0000313" key="1">
    <source>
        <dbReference type="EMBL" id="MBB6485075.1"/>
    </source>
</evidence>
<protein>
    <recommendedName>
        <fullName evidence="3">Antifreeze protein</fullName>
    </recommendedName>
</protein>
<dbReference type="RefSeq" id="WP_184703907.1">
    <property type="nucleotide sequence ID" value="NZ_JACHBG010000004.1"/>
</dbReference>
<evidence type="ECO:0000313" key="2">
    <source>
        <dbReference type="Proteomes" id="UP000565576"/>
    </source>
</evidence>